<evidence type="ECO:0000313" key="3">
    <source>
        <dbReference type="EMBL" id="MBO0951651.1"/>
    </source>
</evidence>
<dbReference type="SUPFAM" id="SSF51338">
    <property type="entry name" value="Composite domain of metallo-dependent hydrolases"/>
    <property type="match status" value="1"/>
</dbReference>
<dbReference type="Gene3D" id="2.30.40.10">
    <property type="entry name" value="Urease, subunit C, domain 1"/>
    <property type="match status" value="1"/>
</dbReference>
<dbReference type="EMBL" id="JAFMYW010000008">
    <property type="protein sequence ID" value="MBO0951651.1"/>
    <property type="molecule type" value="Genomic_DNA"/>
</dbReference>
<evidence type="ECO:0000259" key="2">
    <source>
        <dbReference type="Pfam" id="PF12890"/>
    </source>
</evidence>
<comment type="caution">
    <text evidence="3">The sequence shown here is derived from an EMBL/GenBank/DDBJ whole genome shotgun (WGS) entry which is preliminary data.</text>
</comment>
<reference evidence="3 4" key="1">
    <citation type="submission" date="2021-03" db="EMBL/GenBank/DDBJ databases">
        <title>Fibrella sp. HMF5405 genome sequencing and assembly.</title>
        <authorList>
            <person name="Kang H."/>
            <person name="Kim H."/>
            <person name="Bae S."/>
            <person name="Joh K."/>
        </authorList>
    </citation>
    <scope>NUCLEOTIDE SEQUENCE [LARGE SCALE GENOMIC DNA]</scope>
    <source>
        <strain evidence="3 4">HMF5405</strain>
    </source>
</reference>
<gene>
    <name evidence="3" type="ORF">J2I46_23915</name>
</gene>
<dbReference type="InterPro" id="IPR024403">
    <property type="entry name" value="DHOase_cat"/>
</dbReference>
<dbReference type="RefSeq" id="WP_207331729.1">
    <property type="nucleotide sequence ID" value="NZ_JAFMYW010000008.1"/>
</dbReference>
<keyword evidence="4" id="KW-1185">Reference proteome</keyword>
<dbReference type="PANTHER" id="PTHR43668:SF2">
    <property type="entry name" value="ALLANTOINASE"/>
    <property type="match status" value="1"/>
</dbReference>
<proteinExistence type="predicted"/>
<dbReference type="SUPFAM" id="SSF51556">
    <property type="entry name" value="Metallo-dependent hydrolases"/>
    <property type="match status" value="1"/>
</dbReference>
<dbReference type="InterPro" id="IPR032466">
    <property type="entry name" value="Metal_Hydrolase"/>
</dbReference>
<keyword evidence="1" id="KW-0665">Pyrimidine biosynthesis</keyword>
<dbReference type="NCBIfam" id="TIGR00857">
    <property type="entry name" value="pyrC_multi"/>
    <property type="match status" value="1"/>
</dbReference>
<organism evidence="3 4">
    <name type="scientific">Fibrella forsythiae</name>
    <dbReference type="NCBI Taxonomy" id="2817061"/>
    <lineage>
        <taxon>Bacteria</taxon>
        <taxon>Pseudomonadati</taxon>
        <taxon>Bacteroidota</taxon>
        <taxon>Cytophagia</taxon>
        <taxon>Cytophagales</taxon>
        <taxon>Spirosomataceae</taxon>
        <taxon>Fibrella</taxon>
    </lineage>
</organism>
<protein>
    <submittedName>
        <fullName evidence="3">Dihydroorotase</fullName>
    </submittedName>
</protein>
<dbReference type="InterPro" id="IPR004722">
    <property type="entry name" value="DHOase"/>
</dbReference>
<dbReference type="PANTHER" id="PTHR43668">
    <property type="entry name" value="ALLANTOINASE"/>
    <property type="match status" value="1"/>
</dbReference>
<dbReference type="Pfam" id="PF12890">
    <property type="entry name" value="DHOase"/>
    <property type="match status" value="1"/>
</dbReference>
<dbReference type="InterPro" id="IPR050138">
    <property type="entry name" value="DHOase/Allantoinase_Hydrolase"/>
</dbReference>
<accession>A0ABS3JNS4</accession>
<evidence type="ECO:0000313" key="4">
    <source>
        <dbReference type="Proteomes" id="UP000664628"/>
    </source>
</evidence>
<sequence length="436" mass="47217">MHLLIRSARVVDTTSAHHDQVVDLLIENGLIRQIGTNLDAPAGAQQIIDVPNLHVSAGWVDGRASANDPGHEHRETLTDLARAAAAGGFTDVALLPNTSPVVDAKDTLGYVRRMAEGQPTRLHPMAAITKGAKGDDFTDMIDLHRAGAVAFTDGDHPLQNPDLLLKTLQYLRPMNGLLVNRAEDQLLTQFGQMHEGIQSTMLGLKGMPTMAEVMMIERDLRLLAYVLEQDEATASNVPVTPVLHFSCVSATESVELIRKAKARGLPVSCDVAAHQLVFTDIALAGFDTYLKVNPPFRSQADQDALWAGLADGTIDMIVSDHHPHDEESKNVEFDVAEFGISTIETVLASILTHSDRLPLATLVDRLTTGPRRVLRLPTVTIAEEQPAILTLFDPTAQWTYNRSVSPAKNSPFLGKTLTGNVLGTVLLTRASLSLPS</sequence>
<dbReference type="InterPro" id="IPR011059">
    <property type="entry name" value="Metal-dep_hydrolase_composite"/>
</dbReference>
<evidence type="ECO:0000256" key="1">
    <source>
        <dbReference type="ARBA" id="ARBA00022975"/>
    </source>
</evidence>
<dbReference type="Proteomes" id="UP000664628">
    <property type="component" value="Unassembled WGS sequence"/>
</dbReference>
<feature type="domain" description="Dihydroorotase catalytic" evidence="2">
    <location>
        <begin position="66"/>
        <end position="220"/>
    </location>
</feature>
<name>A0ABS3JNS4_9BACT</name>
<dbReference type="CDD" id="cd01317">
    <property type="entry name" value="DHOase_IIa"/>
    <property type="match status" value="1"/>
</dbReference>
<dbReference type="Gene3D" id="3.20.20.140">
    <property type="entry name" value="Metal-dependent hydrolases"/>
    <property type="match status" value="1"/>
</dbReference>